<reference evidence="1 2" key="1">
    <citation type="submission" date="2019-07" db="EMBL/GenBank/DDBJ databases">
        <title>Draft genome sequences of 15 bacterial species constituting the stable defined intestinal microbiota of the GM15 gnotobiotic mouse model.</title>
        <authorList>
            <person name="Elie C."/>
            <person name="Mathieu A."/>
            <person name="Saliou A."/>
            <person name="Darnaud M."/>
            <person name="Leulier F."/>
            <person name="Tamellini A."/>
        </authorList>
    </citation>
    <scope>NUCLEOTIDE SEQUENCE [LARGE SCALE GENOMIC DNA]</scope>
    <source>
        <strain evidence="2">ASF 502</strain>
    </source>
</reference>
<dbReference type="Proteomes" id="UP000474104">
    <property type="component" value="Unassembled WGS sequence"/>
</dbReference>
<dbReference type="AlphaFoldDB" id="A0A9X5H5I6"/>
<organism evidence="1 2">
    <name type="scientific">Schaedlerella arabinosiphila</name>
    <dbReference type="NCBI Taxonomy" id="2044587"/>
    <lineage>
        <taxon>Bacteria</taxon>
        <taxon>Bacillati</taxon>
        <taxon>Bacillota</taxon>
        <taxon>Clostridia</taxon>
        <taxon>Lachnospirales</taxon>
        <taxon>Lachnospiraceae</taxon>
        <taxon>Schaedlerella</taxon>
    </lineage>
</organism>
<proteinExistence type="predicted"/>
<evidence type="ECO:0008006" key="3">
    <source>
        <dbReference type="Google" id="ProtNLM"/>
    </source>
</evidence>
<evidence type="ECO:0000313" key="1">
    <source>
        <dbReference type="EMBL" id="NDO68469.1"/>
    </source>
</evidence>
<accession>A0A9X5H5I6</accession>
<comment type="caution">
    <text evidence="1">The sequence shown here is derived from an EMBL/GenBank/DDBJ whole genome shotgun (WGS) entry which is preliminary data.</text>
</comment>
<dbReference type="EMBL" id="VIRB01000046">
    <property type="protein sequence ID" value="NDO68469.1"/>
    <property type="molecule type" value="Genomic_DNA"/>
</dbReference>
<protein>
    <recommendedName>
        <fullName evidence="3">DUF4143 domain-containing protein</fullName>
    </recommendedName>
</protein>
<gene>
    <name evidence="1" type="ORF">FMM80_07125</name>
</gene>
<feature type="non-terminal residue" evidence="1">
    <location>
        <position position="1"/>
    </location>
</feature>
<name>A0A9X5H5I6_9FIRM</name>
<evidence type="ECO:0000313" key="2">
    <source>
        <dbReference type="Proteomes" id="UP000474104"/>
    </source>
</evidence>
<sequence length="129" mass="14452">WELPDLGVAGYFLDIAGTQPDTISGIINENFVYLYLKKKADNQEIAGLAPMYALYKDGELDFFVNSRKDYQNYGIEVKAGRAVGKTADRMLTDGKIQYLYLLKGDTFGGMEGKKRTVPVYLMGRISFEG</sequence>